<name>A0A2Z6SGG1_9GLOM</name>
<organism evidence="1 2">
    <name type="scientific">Rhizophagus clarus</name>
    <dbReference type="NCBI Taxonomy" id="94130"/>
    <lineage>
        <taxon>Eukaryota</taxon>
        <taxon>Fungi</taxon>
        <taxon>Fungi incertae sedis</taxon>
        <taxon>Mucoromycota</taxon>
        <taxon>Glomeromycotina</taxon>
        <taxon>Glomeromycetes</taxon>
        <taxon>Glomerales</taxon>
        <taxon>Glomeraceae</taxon>
        <taxon>Rhizophagus</taxon>
    </lineage>
</organism>
<dbReference type="EMBL" id="BEXD01003960">
    <property type="protein sequence ID" value="GBC04687.1"/>
    <property type="molecule type" value="Genomic_DNA"/>
</dbReference>
<dbReference type="Proteomes" id="UP000247702">
    <property type="component" value="Unassembled WGS sequence"/>
</dbReference>
<evidence type="ECO:0000313" key="2">
    <source>
        <dbReference type="Proteomes" id="UP000247702"/>
    </source>
</evidence>
<reference evidence="1 2" key="1">
    <citation type="submission" date="2017-11" db="EMBL/GenBank/DDBJ databases">
        <title>The genome of Rhizophagus clarus HR1 reveals common genetic basis of auxotrophy among arbuscular mycorrhizal fungi.</title>
        <authorList>
            <person name="Kobayashi Y."/>
        </authorList>
    </citation>
    <scope>NUCLEOTIDE SEQUENCE [LARGE SCALE GENOMIC DNA]</scope>
    <source>
        <strain evidence="1 2">HR1</strain>
    </source>
</reference>
<evidence type="ECO:0000313" key="1">
    <source>
        <dbReference type="EMBL" id="GBC04687.1"/>
    </source>
</evidence>
<protein>
    <submittedName>
        <fullName evidence="1">Uncharacterized protein</fullName>
    </submittedName>
</protein>
<dbReference type="AlphaFoldDB" id="A0A2Z6SGG1"/>
<keyword evidence="2" id="KW-1185">Reference proteome</keyword>
<sequence length="177" mass="21262">MWSLSKMSIKRQKEYKTAKVTVKWAQDMGEAMNKTHIELNLRHKDRIIRTCWYIGSLKLKDIKEYMKYKLYRNVEDQIKEKDNLEICRLYQEKHRLYHARIIEVGGKPYLEATFPSKNFQDEIEKNMEIDNKDVDVTSELNKPVELVTQKVNDDIEIIKDSKEVDGIKEQFKFSRRN</sequence>
<comment type="caution">
    <text evidence="1">The sequence shown here is derived from an EMBL/GenBank/DDBJ whole genome shotgun (WGS) entry which is preliminary data.</text>
</comment>
<gene>
    <name evidence="1" type="ORF">RclHR1_05800014</name>
</gene>
<proteinExistence type="predicted"/>
<accession>A0A2Z6SGG1</accession>